<evidence type="ECO:0000313" key="2">
    <source>
        <dbReference type="Proteomes" id="UP000317933"/>
    </source>
</evidence>
<name>A0A502HK21_9PSED</name>
<proteinExistence type="predicted"/>
<protein>
    <recommendedName>
        <fullName evidence="3">MarR family transcriptional regulator</fullName>
    </recommendedName>
</protein>
<organism evidence="1 2">
    <name type="scientific">Pseudomonas arsenicoxydans</name>
    <dbReference type="NCBI Taxonomy" id="702115"/>
    <lineage>
        <taxon>Bacteria</taxon>
        <taxon>Pseudomonadati</taxon>
        <taxon>Pseudomonadota</taxon>
        <taxon>Gammaproteobacteria</taxon>
        <taxon>Pseudomonadales</taxon>
        <taxon>Pseudomonadaceae</taxon>
        <taxon>Pseudomonas</taxon>
    </lineage>
</organism>
<dbReference type="EMBL" id="RCZE01000011">
    <property type="protein sequence ID" value="TPG75011.1"/>
    <property type="molecule type" value="Genomic_DNA"/>
</dbReference>
<gene>
    <name evidence="1" type="ORF">EAH78_22560</name>
</gene>
<reference evidence="1 2" key="1">
    <citation type="journal article" date="2019" name="Environ. Microbiol.">
        <title>Species interactions and distinct microbial communities in high Arctic permafrost affected cryosols are associated with the CH4 and CO2 gas fluxes.</title>
        <authorList>
            <person name="Altshuler I."/>
            <person name="Hamel J."/>
            <person name="Turney S."/>
            <person name="Magnuson E."/>
            <person name="Levesque R."/>
            <person name="Greer C."/>
            <person name="Whyte L.G."/>
        </authorList>
    </citation>
    <scope>NUCLEOTIDE SEQUENCE [LARGE SCALE GENOMIC DNA]</scope>
    <source>
        <strain evidence="1 2">E3</strain>
    </source>
</reference>
<evidence type="ECO:0008006" key="3">
    <source>
        <dbReference type="Google" id="ProtNLM"/>
    </source>
</evidence>
<dbReference type="AlphaFoldDB" id="A0A502HK21"/>
<evidence type="ECO:0000313" key="1">
    <source>
        <dbReference type="EMBL" id="TPG75011.1"/>
    </source>
</evidence>
<dbReference type="Proteomes" id="UP000317933">
    <property type="component" value="Unassembled WGS sequence"/>
</dbReference>
<comment type="caution">
    <text evidence="1">The sequence shown here is derived from an EMBL/GenBank/DDBJ whole genome shotgun (WGS) entry which is preliminary data.</text>
</comment>
<accession>A0A502HK21</accession>
<sequence length="346" mass="39248">MRYCALIVLLGADVNTNRQDIQDYFESVFGAKPEIRRWAKSKGLPFFLLDEYTFDTVTLFGCQCLLLLAHEPFENVAKIRKHLDVLKPMVDHPILYTTDALKSYERKRLIEAGIQFVVPGNQLFAPQLGMDLREYFRGRHVQKAVMGPASQALLIAAIVRGWGKDFTFRGVDLADGALYSKMTMSRAMKEFESFGLIEPASNEKSPRWRFVATPEATWEKALSALQNPVKRVVYADRHPLLQRAAGQSALSKVSMLAEPLIPVIAFSKDEWDQEVQRSGCKEVGQFDEPVFEVEIWSYSPDHIGGNNGLPALREGVDPLSLYLSLKDDVDDRVQISLDEMMEKIEW</sequence>